<evidence type="ECO:0000313" key="4">
    <source>
        <dbReference type="WBParaSite" id="ECPE_0001220501-mRNA-1"/>
    </source>
</evidence>
<reference evidence="4" key="1">
    <citation type="submission" date="2016-06" db="UniProtKB">
        <authorList>
            <consortium name="WormBaseParasite"/>
        </authorList>
    </citation>
    <scope>IDENTIFICATION</scope>
</reference>
<dbReference type="AlphaFoldDB" id="A0A183AYY4"/>
<keyword evidence="3" id="KW-1185">Reference proteome</keyword>
<evidence type="ECO:0000313" key="3">
    <source>
        <dbReference type="Proteomes" id="UP000272942"/>
    </source>
</evidence>
<accession>A0A183AYY4</accession>
<protein>
    <submittedName>
        <fullName evidence="4">NTR domain-containing protein</fullName>
    </submittedName>
</protein>
<reference evidence="2 3" key="2">
    <citation type="submission" date="2018-11" db="EMBL/GenBank/DDBJ databases">
        <authorList>
            <consortium name="Pathogen Informatics"/>
        </authorList>
    </citation>
    <scope>NUCLEOTIDE SEQUENCE [LARGE SCALE GENOMIC DNA]</scope>
    <source>
        <strain evidence="2 3">Egypt</strain>
    </source>
</reference>
<organism evidence="4">
    <name type="scientific">Echinostoma caproni</name>
    <dbReference type="NCBI Taxonomy" id="27848"/>
    <lineage>
        <taxon>Eukaryota</taxon>
        <taxon>Metazoa</taxon>
        <taxon>Spiralia</taxon>
        <taxon>Lophotrochozoa</taxon>
        <taxon>Platyhelminthes</taxon>
        <taxon>Trematoda</taxon>
        <taxon>Digenea</taxon>
        <taxon>Plagiorchiida</taxon>
        <taxon>Echinostomata</taxon>
        <taxon>Echinostomatoidea</taxon>
        <taxon>Echinostomatidae</taxon>
        <taxon>Echinostoma</taxon>
    </lineage>
</organism>
<evidence type="ECO:0000313" key="2">
    <source>
        <dbReference type="EMBL" id="VDP89418.1"/>
    </source>
</evidence>
<dbReference type="Proteomes" id="UP000272942">
    <property type="component" value="Unassembled WGS sequence"/>
</dbReference>
<proteinExistence type="predicted"/>
<evidence type="ECO:0000256" key="1">
    <source>
        <dbReference type="SAM" id="MobiDB-lite"/>
    </source>
</evidence>
<gene>
    <name evidence="2" type="ORF">ECPE_LOCUS12171</name>
</gene>
<dbReference type="OrthoDB" id="309483at2759"/>
<feature type="compositionally biased region" description="Polar residues" evidence="1">
    <location>
        <begin position="101"/>
        <end position="120"/>
    </location>
</feature>
<sequence>MIISVWHIGHVTEWQSKIFAKPAPEANACPNLIHFNFYEKLKMYHSLSVVLYSLSPVFAQQKSYAELSNDLGLHVVEFSADRDLIPRVLASPDPKRAIDPNTLQPQSITAENDATAQSTVTKEEEPLPILAISHPERQRKRKPKPEQYESFLDDLVAVGENEAVSSPSAELIGSGERDLDVLMLGGRVPLIRGNPVPFYWNNPGNLKMATQRHRYRNQVSARRERDVYAALDKLSIS</sequence>
<dbReference type="WBParaSite" id="ECPE_0001220501-mRNA-1">
    <property type="protein sequence ID" value="ECPE_0001220501-mRNA-1"/>
    <property type="gene ID" value="ECPE_0001220501"/>
</dbReference>
<name>A0A183AYY4_9TREM</name>
<feature type="region of interest" description="Disordered" evidence="1">
    <location>
        <begin position="91"/>
        <end position="146"/>
    </location>
</feature>
<dbReference type="EMBL" id="UZAN01052304">
    <property type="protein sequence ID" value="VDP89418.1"/>
    <property type="molecule type" value="Genomic_DNA"/>
</dbReference>